<gene>
    <name evidence="1" type="ORF">V6N11_058929</name>
</gene>
<dbReference type="EMBL" id="JBBPBN010000002">
    <property type="protein sequence ID" value="KAK9045039.1"/>
    <property type="molecule type" value="Genomic_DNA"/>
</dbReference>
<protein>
    <submittedName>
        <fullName evidence="1">Uncharacterized protein</fullName>
    </submittedName>
</protein>
<dbReference type="Proteomes" id="UP001396334">
    <property type="component" value="Unassembled WGS sequence"/>
</dbReference>
<comment type="caution">
    <text evidence="1">The sequence shown here is derived from an EMBL/GenBank/DDBJ whole genome shotgun (WGS) entry which is preliminary data.</text>
</comment>
<organism evidence="1 2">
    <name type="scientific">Hibiscus sabdariffa</name>
    <name type="common">roselle</name>
    <dbReference type="NCBI Taxonomy" id="183260"/>
    <lineage>
        <taxon>Eukaryota</taxon>
        <taxon>Viridiplantae</taxon>
        <taxon>Streptophyta</taxon>
        <taxon>Embryophyta</taxon>
        <taxon>Tracheophyta</taxon>
        <taxon>Spermatophyta</taxon>
        <taxon>Magnoliopsida</taxon>
        <taxon>eudicotyledons</taxon>
        <taxon>Gunneridae</taxon>
        <taxon>Pentapetalae</taxon>
        <taxon>rosids</taxon>
        <taxon>malvids</taxon>
        <taxon>Malvales</taxon>
        <taxon>Malvaceae</taxon>
        <taxon>Malvoideae</taxon>
        <taxon>Hibiscus</taxon>
    </lineage>
</organism>
<proteinExistence type="predicted"/>
<evidence type="ECO:0000313" key="1">
    <source>
        <dbReference type="EMBL" id="KAK9045039.1"/>
    </source>
</evidence>
<name>A0ABR2U601_9ROSI</name>
<sequence>MTQQMGKFEWSNDEAVLTNRFGEDRTGPTRKRGKFPSLSFESLAAAVAVALMAVPVGQGHRLEVPDSPPSLSTRLPRNGLEGVAKWLRSDCRLRSTAVRGRFGVPPPPTRSPKTPLSFLRSDSAQRAPKIPKSGLGYRDSKRLIRRCPPSDHHGSEICGSPRRWPCFGR</sequence>
<accession>A0ABR2U601</accession>
<reference evidence="1 2" key="1">
    <citation type="journal article" date="2024" name="G3 (Bethesda)">
        <title>Genome assembly of Hibiscus sabdariffa L. provides insights into metabolisms of medicinal natural products.</title>
        <authorList>
            <person name="Kim T."/>
        </authorList>
    </citation>
    <scope>NUCLEOTIDE SEQUENCE [LARGE SCALE GENOMIC DNA]</scope>
    <source>
        <strain evidence="1">TK-2024</strain>
        <tissue evidence="1">Old leaves</tissue>
    </source>
</reference>
<keyword evidence="2" id="KW-1185">Reference proteome</keyword>
<evidence type="ECO:0000313" key="2">
    <source>
        <dbReference type="Proteomes" id="UP001396334"/>
    </source>
</evidence>